<protein>
    <recommendedName>
        <fullName evidence="4">CBM-cenC domain-containing protein</fullName>
    </recommendedName>
</protein>
<feature type="chain" id="PRO_5006444990" description="CBM-cenC domain-containing protein" evidence="1">
    <location>
        <begin position="25"/>
        <end position="120"/>
    </location>
</feature>
<dbReference type="Gene3D" id="2.60.120.260">
    <property type="entry name" value="Galactose-binding domain-like"/>
    <property type="match status" value="1"/>
</dbReference>
<evidence type="ECO:0008006" key="4">
    <source>
        <dbReference type="Google" id="ProtNLM"/>
    </source>
</evidence>
<keyword evidence="1" id="KW-0732">Signal</keyword>
<reference evidence="2 3" key="1">
    <citation type="submission" date="2014-03" db="EMBL/GenBank/DDBJ databases">
        <title>Bradyrhizobium valentinum sp. nov., isolated from effective nodules of Lupinus mariae-josephae, a lupine endemic of basic-lime soils in Eastern Spain.</title>
        <authorList>
            <person name="Duran D."/>
            <person name="Rey L."/>
            <person name="Navarro A."/>
            <person name="Busquets A."/>
            <person name="Imperial J."/>
            <person name="Ruiz-Argueso T."/>
        </authorList>
    </citation>
    <scope>NUCLEOTIDE SEQUENCE [LARGE SCALE GENOMIC DNA]</scope>
    <source>
        <strain evidence="2 3">CCBAU 23086</strain>
    </source>
</reference>
<evidence type="ECO:0000313" key="2">
    <source>
        <dbReference type="EMBL" id="KRR27866.1"/>
    </source>
</evidence>
<gene>
    <name evidence="2" type="ORF">CQ14_08480</name>
</gene>
<organism evidence="2 3">
    <name type="scientific">Bradyrhizobium lablabi</name>
    <dbReference type="NCBI Taxonomy" id="722472"/>
    <lineage>
        <taxon>Bacteria</taxon>
        <taxon>Pseudomonadati</taxon>
        <taxon>Pseudomonadota</taxon>
        <taxon>Alphaproteobacteria</taxon>
        <taxon>Hyphomicrobiales</taxon>
        <taxon>Nitrobacteraceae</taxon>
        <taxon>Bradyrhizobium</taxon>
    </lineage>
</organism>
<feature type="signal peptide" evidence="1">
    <location>
        <begin position="1"/>
        <end position="24"/>
    </location>
</feature>
<dbReference type="AlphaFoldDB" id="A0A0R3N728"/>
<dbReference type="OrthoDB" id="8218339at2"/>
<evidence type="ECO:0000256" key="1">
    <source>
        <dbReference type="SAM" id="SignalP"/>
    </source>
</evidence>
<accession>A0A0R3N728</accession>
<dbReference type="Proteomes" id="UP000051660">
    <property type="component" value="Unassembled WGS sequence"/>
</dbReference>
<comment type="caution">
    <text evidence="2">The sequence shown here is derived from an EMBL/GenBank/DDBJ whole genome shotgun (WGS) entry which is preliminary data.</text>
</comment>
<sequence length="120" mass="12530">MNKLLKFTGAALIGVLLQSGASQANVLLNGGFETGNFSGWTVNTGGEGTYPQVVIAYNQGGAYPTGAFGEPIPTAPNGGNYGAYFVSDHTNESISQAISLTQGQSYQVSFEVYSPNNGRR</sequence>
<evidence type="ECO:0000313" key="3">
    <source>
        <dbReference type="Proteomes" id="UP000051660"/>
    </source>
</evidence>
<proteinExistence type="predicted"/>
<dbReference type="SUPFAM" id="SSF49785">
    <property type="entry name" value="Galactose-binding domain-like"/>
    <property type="match status" value="1"/>
</dbReference>
<name>A0A0R3N728_9BRAD</name>
<dbReference type="InterPro" id="IPR008979">
    <property type="entry name" value="Galactose-bd-like_sf"/>
</dbReference>
<dbReference type="EMBL" id="LLYB01000034">
    <property type="protein sequence ID" value="KRR27866.1"/>
    <property type="molecule type" value="Genomic_DNA"/>
</dbReference>